<dbReference type="PANTHER" id="PTHR32094">
    <property type="entry name" value="FANCONI ANEMIA GROUP E PROTEIN"/>
    <property type="match status" value="1"/>
</dbReference>
<dbReference type="AlphaFoldDB" id="A0A0M9A8S8"/>
<keyword evidence="2" id="KW-1185">Reference proteome</keyword>
<dbReference type="EMBL" id="KQ435719">
    <property type="protein sequence ID" value="KOX78796.1"/>
    <property type="molecule type" value="Genomic_DNA"/>
</dbReference>
<reference evidence="1 2" key="1">
    <citation type="submission" date="2015-07" db="EMBL/GenBank/DDBJ databases">
        <title>The genome of Melipona quadrifasciata.</title>
        <authorList>
            <person name="Pan H."/>
            <person name="Kapheim K."/>
        </authorList>
    </citation>
    <scope>NUCLEOTIDE SEQUENCE [LARGE SCALE GENOMIC DNA]</scope>
    <source>
        <strain evidence="1">0111107301</strain>
        <tissue evidence="1">Whole body</tissue>
    </source>
</reference>
<evidence type="ECO:0000313" key="2">
    <source>
        <dbReference type="Proteomes" id="UP000053105"/>
    </source>
</evidence>
<sequence>MNQEDILKNYILSQYSMEKLAVIKEKLRENIIQADPIWQILNQKKKEVTDEESIEEASNNSNEDCNDILSKRPHQLQSTQFYFTQEDKSFNISTQQEHISKLDITECVFEELECPNGKLDWNQLENLTETECLEIVCDLEKRLNIIGTYNLCCSMNNMTLNQRIKYVQIFYTHLVLPKIIALKEPSRLLLSVLVESTQKFPNDIQQFIFIPLLNVDLTDTTIIDAVVNTFEPERRIILIAKYLSYVKELKSWHLSFLHTLITTTTDTTLNNKLIQLLSEKAIDFAKDKSFGKLVLSFIKSSIKFSNEQKELLWEIANINQTLYKKPMQNILKSM</sequence>
<dbReference type="Proteomes" id="UP000053105">
    <property type="component" value="Unassembled WGS sequence"/>
</dbReference>
<organism evidence="1 2">
    <name type="scientific">Melipona quadrifasciata</name>
    <dbReference type="NCBI Taxonomy" id="166423"/>
    <lineage>
        <taxon>Eukaryota</taxon>
        <taxon>Metazoa</taxon>
        <taxon>Ecdysozoa</taxon>
        <taxon>Arthropoda</taxon>
        <taxon>Hexapoda</taxon>
        <taxon>Insecta</taxon>
        <taxon>Pterygota</taxon>
        <taxon>Neoptera</taxon>
        <taxon>Endopterygota</taxon>
        <taxon>Hymenoptera</taxon>
        <taxon>Apocrita</taxon>
        <taxon>Aculeata</taxon>
        <taxon>Apoidea</taxon>
        <taxon>Anthophila</taxon>
        <taxon>Apidae</taxon>
        <taxon>Melipona</taxon>
    </lineage>
</organism>
<dbReference type="GO" id="GO:0043240">
    <property type="term" value="C:Fanconi anaemia nuclear complex"/>
    <property type="evidence" value="ECO:0007669"/>
    <property type="project" value="InterPro"/>
</dbReference>
<evidence type="ECO:0000313" key="1">
    <source>
        <dbReference type="EMBL" id="KOX78796.1"/>
    </source>
</evidence>
<dbReference type="GO" id="GO:0036297">
    <property type="term" value="P:interstrand cross-link repair"/>
    <property type="evidence" value="ECO:0007669"/>
    <property type="project" value="InterPro"/>
</dbReference>
<gene>
    <name evidence="1" type="ORF">WN51_08555</name>
</gene>
<dbReference type="OrthoDB" id="6488317at2759"/>
<protein>
    <submittedName>
        <fullName evidence="1">Uncharacterized protein</fullName>
    </submittedName>
</protein>
<dbReference type="Gene3D" id="1.25.40.480">
    <property type="match status" value="1"/>
</dbReference>
<accession>A0A0M9A8S8</accession>
<dbReference type="InterPro" id="IPR039685">
    <property type="entry name" value="FANCE"/>
</dbReference>
<proteinExistence type="predicted"/>
<name>A0A0M9A8S8_9HYME</name>
<dbReference type="PANTHER" id="PTHR32094:SF5">
    <property type="entry name" value="FANCONI ANEMIA GROUP E PROTEIN"/>
    <property type="match status" value="1"/>
</dbReference>